<proteinExistence type="predicted"/>
<dbReference type="EMBL" id="JAGKQM010000011">
    <property type="protein sequence ID" value="KAH0901360.1"/>
    <property type="molecule type" value="Genomic_DNA"/>
</dbReference>
<accession>A0ABQ8BAR8</accession>
<organism evidence="1 2">
    <name type="scientific">Brassica napus</name>
    <name type="common">Rape</name>
    <dbReference type="NCBI Taxonomy" id="3708"/>
    <lineage>
        <taxon>Eukaryota</taxon>
        <taxon>Viridiplantae</taxon>
        <taxon>Streptophyta</taxon>
        <taxon>Embryophyta</taxon>
        <taxon>Tracheophyta</taxon>
        <taxon>Spermatophyta</taxon>
        <taxon>Magnoliopsida</taxon>
        <taxon>eudicotyledons</taxon>
        <taxon>Gunneridae</taxon>
        <taxon>Pentapetalae</taxon>
        <taxon>rosids</taxon>
        <taxon>malvids</taxon>
        <taxon>Brassicales</taxon>
        <taxon>Brassicaceae</taxon>
        <taxon>Brassiceae</taxon>
        <taxon>Brassica</taxon>
    </lineage>
</organism>
<sequence>MTDQKRILIWNGNRLTSDSFYSLDSSYWKVNEESGLLATAVLRSAYNLLRSKFRYKLAVEAMFQNQGANRELLQKEGANPNSAALGGLNSTSCSGRPPPPPFRFGSLRLTPLDPSLRDSFLYTLGPITTAVQIWCVWLGASENQGVRYLTIGSGSPPFSSASPSRCGGASSLDLHSRLSSSDGEGSVFLCMFFGHGGACLKLLTGLFGCFGSDLRSSAAGSPLWTRKRRSVAGLVNHDSPSMWLAR</sequence>
<keyword evidence="2" id="KW-1185">Reference proteome</keyword>
<protein>
    <submittedName>
        <fullName evidence="1">Uncharacterized protein</fullName>
    </submittedName>
</protein>
<dbReference type="Proteomes" id="UP000824890">
    <property type="component" value="Unassembled WGS sequence"/>
</dbReference>
<name>A0ABQ8BAR8_BRANA</name>
<evidence type="ECO:0000313" key="2">
    <source>
        <dbReference type="Proteomes" id="UP000824890"/>
    </source>
</evidence>
<gene>
    <name evidence="1" type="ORF">HID58_040863</name>
</gene>
<reference evidence="1 2" key="1">
    <citation type="submission" date="2021-05" db="EMBL/GenBank/DDBJ databases">
        <title>Genome Assembly of Synthetic Allotetraploid Brassica napus Reveals Homoeologous Exchanges between Subgenomes.</title>
        <authorList>
            <person name="Davis J.T."/>
        </authorList>
    </citation>
    <scope>NUCLEOTIDE SEQUENCE [LARGE SCALE GENOMIC DNA]</scope>
    <source>
        <strain evidence="2">cv. Da-Ae</strain>
        <tissue evidence="1">Seedling</tissue>
    </source>
</reference>
<comment type="caution">
    <text evidence="1">The sequence shown here is derived from an EMBL/GenBank/DDBJ whole genome shotgun (WGS) entry which is preliminary data.</text>
</comment>
<evidence type="ECO:0000313" key="1">
    <source>
        <dbReference type="EMBL" id="KAH0901360.1"/>
    </source>
</evidence>